<evidence type="ECO:0000313" key="1">
    <source>
        <dbReference type="EMBL" id="PLW75049.1"/>
    </source>
</evidence>
<accession>A0A2N5XKK9</accession>
<evidence type="ECO:0000313" key="2">
    <source>
        <dbReference type="Proteomes" id="UP000234881"/>
    </source>
</evidence>
<sequence length="77" mass="8528">MKPCWSEAIKQPICLLKLPTGKWPIYPLVLPISPNEGGWRDRLSEAAQRAQADQAAVITDAVWAKLLAPGELNYTNL</sequence>
<gene>
    <name evidence="1" type="ORF">C0081_22390</name>
</gene>
<proteinExistence type="predicted"/>
<name>A0A2N5XKK9_9HYPH</name>
<dbReference type="AlphaFoldDB" id="A0A2N5XKK9"/>
<reference evidence="1 2" key="1">
    <citation type="submission" date="2018-01" db="EMBL/GenBank/DDBJ databases">
        <title>The draft genome sequence of Cohaesibacter sp. H1304.</title>
        <authorList>
            <person name="Wang N.-N."/>
            <person name="Du Z.-J."/>
        </authorList>
    </citation>
    <scope>NUCLEOTIDE SEQUENCE [LARGE SCALE GENOMIC DNA]</scope>
    <source>
        <strain evidence="1 2">H1304</strain>
    </source>
</reference>
<dbReference type="EMBL" id="PKUQ01000055">
    <property type="protein sequence ID" value="PLW75049.1"/>
    <property type="molecule type" value="Genomic_DNA"/>
</dbReference>
<protein>
    <submittedName>
        <fullName evidence="1">Uncharacterized protein</fullName>
    </submittedName>
</protein>
<organism evidence="1 2">
    <name type="scientific">Cohaesibacter celericrescens</name>
    <dbReference type="NCBI Taxonomy" id="2067669"/>
    <lineage>
        <taxon>Bacteria</taxon>
        <taxon>Pseudomonadati</taxon>
        <taxon>Pseudomonadota</taxon>
        <taxon>Alphaproteobacteria</taxon>
        <taxon>Hyphomicrobiales</taxon>
        <taxon>Cohaesibacteraceae</taxon>
    </lineage>
</organism>
<dbReference type="Proteomes" id="UP000234881">
    <property type="component" value="Unassembled WGS sequence"/>
</dbReference>
<comment type="caution">
    <text evidence="1">The sequence shown here is derived from an EMBL/GenBank/DDBJ whole genome shotgun (WGS) entry which is preliminary data.</text>
</comment>
<keyword evidence="2" id="KW-1185">Reference proteome</keyword>